<feature type="domain" description="Replication factor A C-terminal" evidence="8">
    <location>
        <begin position="282"/>
        <end position="408"/>
    </location>
</feature>
<dbReference type="STRING" id="79200.A0A161WSG5"/>
<keyword evidence="5" id="KW-0238">DNA-binding</keyword>
<dbReference type="Proteomes" id="UP000077755">
    <property type="component" value="Chromosome 3"/>
</dbReference>
<dbReference type="GO" id="GO:0008270">
    <property type="term" value="F:zinc ion binding"/>
    <property type="evidence" value="ECO:0007669"/>
    <property type="project" value="UniProtKB-KW"/>
</dbReference>
<dbReference type="CDD" id="cd04480">
    <property type="entry name" value="RPA1_DBD_A_like"/>
    <property type="match status" value="1"/>
</dbReference>
<evidence type="ECO:0000313" key="10">
    <source>
        <dbReference type="EMBL" id="KZN01615.1"/>
    </source>
</evidence>
<dbReference type="Pfam" id="PF08646">
    <property type="entry name" value="Rep_fac-A_C"/>
    <property type="match status" value="1"/>
</dbReference>
<evidence type="ECO:0000259" key="8">
    <source>
        <dbReference type="Pfam" id="PF08646"/>
    </source>
</evidence>
<feature type="region of interest" description="Disordered" evidence="6">
    <location>
        <begin position="419"/>
        <end position="439"/>
    </location>
</feature>
<name>A0A161WSG5_DAUCS</name>
<dbReference type="InterPro" id="IPR013955">
    <property type="entry name" value="Rep_factor-A_C"/>
</dbReference>
<feature type="compositionally biased region" description="Basic and acidic residues" evidence="6">
    <location>
        <begin position="425"/>
        <end position="439"/>
    </location>
</feature>
<dbReference type="SUPFAM" id="SSF50249">
    <property type="entry name" value="Nucleic acid-binding proteins"/>
    <property type="match status" value="3"/>
</dbReference>
<evidence type="ECO:0008006" key="13">
    <source>
        <dbReference type="Google" id="ProtNLM"/>
    </source>
</evidence>
<dbReference type="Gramene" id="KZN01615">
    <property type="protein sequence ID" value="KZN01615"/>
    <property type="gene ID" value="DCAR_010369"/>
</dbReference>
<evidence type="ECO:0000313" key="12">
    <source>
        <dbReference type="Proteomes" id="UP000077755"/>
    </source>
</evidence>
<evidence type="ECO:0000256" key="4">
    <source>
        <dbReference type="ARBA" id="ARBA00022833"/>
    </source>
</evidence>
<dbReference type="EMBL" id="CP093345">
    <property type="protein sequence ID" value="WOG92530.1"/>
    <property type="molecule type" value="Genomic_DNA"/>
</dbReference>
<organism evidence="10">
    <name type="scientific">Daucus carota subsp. sativus</name>
    <name type="common">Carrot</name>
    <dbReference type="NCBI Taxonomy" id="79200"/>
    <lineage>
        <taxon>Eukaryota</taxon>
        <taxon>Viridiplantae</taxon>
        <taxon>Streptophyta</taxon>
        <taxon>Embryophyta</taxon>
        <taxon>Tracheophyta</taxon>
        <taxon>Spermatophyta</taxon>
        <taxon>Magnoliopsida</taxon>
        <taxon>eudicotyledons</taxon>
        <taxon>Gunneridae</taxon>
        <taxon>Pentapetalae</taxon>
        <taxon>asterids</taxon>
        <taxon>campanulids</taxon>
        <taxon>Apiales</taxon>
        <taxon>Apiaceae</taxon>
        <taxon>Apioideae</taxon>
        <taxon>Scandiceae</taxon>
        <taxon>Daucinae</taxon>
        <taxon>Daucus</taxon>
        <taxon>Daucus sect. Daucus</taxon>
    </lineage>
</organism>
<dbReference type="GO" id="GO:0003677">
    <property type="term" value="F:DNA binding"/>
    <property type="evidence" value="ECO:0007669"/>
    <property type="project" value="UniProtKB-KW"/>
</dbReference>
<feature type="domain" description="Replication protein A OB" evidence="9">
    <location>
        <begin position="128"/>
        <end position="210"/>
    </location>
</feature>
<evidence type="ECO:0000313" key="11">
    <source>
        <dbReference type="EMBL" id="WOG92530.1"/>
    </source>
</evidence>
<keyword evidence="12" id="KW-1185">Reference proteome</keyword>
<reference evidence="11" key="2">
    <citation type="submission" date="2022-03" db="EMBL/GenBank/DDBJ databases">
        <title>Draft title - Genomic analysis of global carrot germplasm unveils the trajectory of domestication and the origin of high carotenoid orange carrot.</title>
        <authorList>
            <person name="Iorizzo M."/>
            <person name="Ellison S."/>
            <person name="Senalik D."/>
            <person name="Macko-Podgorni A."/>
            <person name="Grzebelus D."/>
            <person name="Bostan H."/>
            <person name="Rolling W."/>
            <person name="Curaba J."/>
            <person name="Simon P."/>
        </authorList>
    </citation>
    <scope>NUCLEOTIDE SEQUENCE</scope>
    <source>
        <tissue evidence="11">Leaf</tissue>
    </source>
</reference>
<dbReference type="OMA" id="HECKEEP"/>
<dbReference type="PANTHER" id="PTHR47165">
    <property type="entry name" value="OS03G0429900 PROTEIN"/>
    <property type="match status" value="1"/>
</dbReference>
<evidence type="ECO:0000256" key="2">
    <source>
        <dbReference type="ARBA" id="ARBA00022723"/>
    </source>
</evidence>
<dbReference type="AlphaFoldDB" id="A0A161WSG5"/>
<evidence type="ECO:0000256" key="5">
    <source>
        <dbReference type="ARBA" id="ARBA00023125"/>
    </source>
</evidence>
<reference evidence="10" key="1">
    <citation type="journal article" date="2016" name="Nat. Genet.">
        <title>A high-quality carrot genome assembly provides new insights into carotenoid accumulation and asterid genome evolution.</title>
        <authorList>
            <person name="Iorizzo M."/>
            <person name="Ellison S."/>
            <person name="Senalik D."/>
            <person name="Zeng P."/>
            <person name="Satapoomin P."/>
            <person name="Huang J."/>
            <person name="Bowman M."/>
            <person name="Iovene M."/>
            <person name="Sanseverino W."/>
            <person name="Cavagnaro P."/>
            <person name="Yildiz M."/>
            <person name="Macko-Podgorni A."/>
            <person name="Moranska E."/>
            <person name="Grzebelus E."/>
            <person name="Grzebelus D."/>
            <person name="Ashrafi H."/>
            <person name="Zheng Z."/>
            <person name="Cheng S."/>
            <person name="Spooner D."/>
            <person name="Van Deynze A."/>
            <person name="Simon P."/>
        </authorList>
    </citation>
    <scope>NUCLEOTIDE SEQUENCE [LARGE SCALE GENOMIC DNA]</scope>
    <source>
        <tissue evidence="10">Leaf</tissue>
    </source>
</reference>
<keyword evidence="3" id="KW-0863">Zinc-finger</keyword>
<dbReference type="EMBL" id="LNRQ01000003">
    <property type="protein sequence ID" value="KZN01615.1"/>
    <property type="molecule type" value="Genomic_DNA"/>
</dbReference>
<dbReference type="InterPro" id="IPR003871">
    <property type="entry name" value="RFA1B/D_OB_1st"/>
</dbReference>
<evidence type="ECO:0000256" key="1">
    <source>
        <dbReference type="ARBA" id="ARBA00005690"/>
    </source>
</evidence>
<evidence type="ECO:0000259" key="7">
    <source>
        <dbReference type="Pfam" id="PF02721"/>
    </source>
</evidence>
<dbReference type="InterPro" id="IPR031657">
    <property type="entry name" value="REPA_OB_2"/>
</dbReference>
<dbReference type="CDD" id="cd04481">
    <property type="entry name" value="RPA1_DBD_B_like"/>
    <property type="match status" value="1"/>
</dbReference>
<evidence type="ECO:0000256" key="6">
    <source>
        <dbReference type="SAM" id="MobiDB-lite"/>
    </source>
</evidence>
<dbReference type="PANTHER" id="PTHR47165:SF4">
    <property type="entry name" value="OS03G0429900 PROTEIN"/>
    <property type="match status" value="1"/>
</dbReference>
<evidence type="ECO:0000256" key="3">
    <source>
        <dbReference type="ARBA" id="ARBA00022771"/>
    </source>
</evidence>
<protein>
    <recommendedName>
        <fullName evidence="13">Replication factor A C-terminal domain-containing protein</fullName>
    </recommendedName>
</protein>
<dbReference type="InterPro" id="IPR012340">
    <property type="entry name" value="NA-bd_OB-fold"/>
</dbReference>
<dbReference type="Pfam" id="PF16900">
    <property type="entry name" value="REPA_OB_2"/>
    <property type="match status" value="1"/>
</dbReference>
<gene>
    <name evidence="10" type="ORF">DCAR_010369</name>
    <name evidence="11" type="ORF">DCAR_0311800</name>
</gene>
<dbReference type="Gene3D" id="2.40.50.140">
    <property type="entry name" value="Nucleic acid-binding proteins"/>
    <property type="match status" value="3"/>
</dbReference>
<feature type="domain" description="Replication protein A 70 kDa DNA-binding subunit B/D first OB fold" evidence="7">
    <location>
        <begin position="6"/>
        <end position="100"/>
    </location>
</feature>
<dbReference type="Pfam" id="PF02721">
    <property type="entry name" value="DUF223"/>
    <property type="match status" value="1"/>
</dbReference>
<keyword evidence="4" id="KW-0862">Zinc</keyword>
<evidence type="ECO:0000259" key="9">
    <source>
        <dbReference type="Pfam" id="PF16900"/>
    </source>
</evidence>
<accession>A0A161WSG5</accession>
<sequence>MAIKNILIHVRATRIWESYTIDKNNFQKKLLNTKVIFVDEEQSQIMVQIWNNQKEDYFPMLKEGSFYAISEFRVVPILKAYRAVATELALGFDHNTKVVPKEDTDRIPYFRFNPTKFEDMPSLLWDTKNFIEVVGLLEEYGDQETASNRAKKLDILLLDSRNNNMIVTLWEDKAAQFQEGLQQSNEGPIFVIVTGLLVKKYSGQNIVLSSGDATKTYFNIDCTPITELKHTMVAAAEKNNTNVSPPNKKVFVSTAENALKTVKIQNILDIELTSTSEMMRFICEASIISISKYDGWYYNSCPKCPKSIRIDSNTFYCDSCKKEIDGYTQRYKVIIGVQDDSGKTTFTLLNNDAEQLIGIPVQGIIANLGQDKLTADIPPVLNNIIGKKCAFEVKVTSFNRDGRAGYTIGCLMELPGSSSGIKGGRSTDDEGPSKKIRLD</sequence>
<proteinExistence type="inferred from homology"/>
<dbReference type="CDD" id="cd04476">
    <property type="entry name" value="RPA1_DBD_C"/>
    <property type="match status" value="1"/>
</dbReference>
<keyword evidence="2" id="KW-0479">Metal-binding</keyword>
<dbReference type="InterPro" id="IPR047192">
    <property type="entry name" value="Euk_RPA1_DBD_C"/>
</dbReference>
<comment type="similarity">
    <text evidence="1">Belongs to the replication factor A protein 1 family.</text>
</comment>